<evidence type="ECO:0000256" key="4">
    <source>
        <dbReference type="ARBA" id="ARBA00022527"/>
    </source>
</evidence>
<protein>
    <recommendedName>
        <fullName evidence="2">non-specific serine/threonine protein kinase</fullName>
        <ecNumber evidence="2">2.7.11.1</ecNumber>
    </recommendedName>
</protein>
<evidence type="ECO:0000256" key="17">
    <source>
        <dbReference type="ARBA" id="ARBA00023180"/>
    </source>
</evidence>
<evidence type="ECO:0000256" key="20">
    <source>
        <dbReference type="SAM" id="Phobius"/>
    </source>
</evidence>
<keyword evidence="16" id="KW-0675">Receptor</keyword>
<dbReference type="SUPFAM" id="SSF52047">
    <property type="entry name" value="RNI-like"/>
    <property type="match status" value="1"/>
</dbReference>
<evidence type="ECO:0000256" key="1">
    <source>
        <dbReference type="ARBA" id="ARBA00004162"/>
    </source>
</evidence>
<dbReference type="InterPro" id="IPR003591">
    <property type="entry name" value="Leu-rich_rpt_typical-subtyp"/>
</dbReference>
<keyword evidence="5" id="KW-0597">Phosphoprotein</keyword>
<evidence type="ECO:0000313" key="22">
    <source>
        <dbReference type="EMBL" id="KAJ8445345.1"/>
    </source>
</evidence>
<dbReference type="InterPro" id="IPR032675">
    <property type="entry name" value="LRR_dom_sf"/>
</dbReference>
<dbReference type="GO" id="GO:0005524">
    <property type="term" value="F:ATP binding"/>
    <property type="evidence" value="ECO:0007669"/>
    <property type="project" value="UniProtKB-KW"/>
</dbReference>
<evidence type="ECO:0000256" key="11">
    <source>
        <dbReference type="ARBA" id="ARBA00022741"/>
    </source>
</evidence>
<name>A0A9Q1KLW1_9CARY</name>
<keyword evidence="15 20" id="KW-0472">Membrane</keyword>
<dbReference type="SMART" id="SM00220">
    <property type="entry name" value="S_TKc"/>
    <property type="match status" value="1"/>
</dbReference>
<evidence type="ECO:0000256" key="16">
    <source>
        <dbReference type="ARBA" id="ARBA00023170"/>
    </source>
</evidence>
<dbReference type="GO" id="GO:0005886">
    <property type="term" value="C:plasma membrane"/>
    <property type="evidence" value="ECO:0007669"/>
    <property type="project" value="UniProtKB-SubCell"/>
</dbReference>
<keyword evidence="12" id="KW-0418">Kinase</keyword>
<keyword evidence="4" id="KW-0723">Serine/threonine-protein kinase</keyword>
<keyword evidence="6" id="KW-0433">Leucine-rich repeat</keyword>
<dbReference type="PRINTS" id="PR00019">
    <property type="entry name" value="LEURICHRPT"/>
</dbReference>
<dbReference type="Pfam" id="PF00069">
    <property type="entry name" value="Pkinase"/>
    <property type="match status" value="1"/>
</dbReference>
<gene>
    <name evidence="22" type="ORF">Cgig2_010703</name>
</gene>
<dbReference type="PANTHER" id="PTHR48056:SF73">
    <property type="entry name" value="LRR RECEPTOR-LIKE SERINE_THREONINE-PROTEIN KINASE EFR"/>
    <property type="match status" value="1"/>
</dbReference>
<evidence type="ECO:0000256" key="15">
    <source>
        <dbReference type="ARBA" id="ARBA00023136"/>
    </source>
</evidence>
<dbReference type="InterPro" id="IPR000719">
    <property type="entry name" value="Prot_kinase_dom"/>
</dbReference>
<accession>A0A9Q1KLW1</accession>
<dbReference type="Pfam" id="PF00560">
    <property type="entry name" value="LRR_1"/>
    <property type="match status" value="2"/>
</dbReference>
<evidence type="ECO:0000256" key="14">
    <source>
        <dbReference type="ARBA" id="ARBA00022989"/>
    </source>
</evidence>
<dbReference type="InterPro" id="IPR055414">
    <property type="entry name" value="LRR_R13L4/SHOC2-like"/>
</dbReference>
<evidence type="ECO:0000256" key="5">
    <source>
        <dbReference type="ARBA" id="ARBA00022553"/>
    </source>
</evidence>
<dbReference type="GO" id="GO:0033612">
    <property type="term" value="F:receptor serine/threonine kinase binding"/>
    <property type="evidence" value="ECO:0007669"/>
    <property type="project" value="TreeGrafter"/>
</dbReference>
<feature type="transmembrane region" description="Helical" evidence="20">
    <location>
        <begin position="583"/>
        <end position="604"/>
    </location>
</feature>
<dbReference type="Gene3D" id="3.80.10.10">
    <property type="entry name" value="Ribonuclease Inhibitor"/>
    <property type="match status" value="4"/>
</dbReference>
<comment type="catalytic activity">
    <reaction evidence="18">
        <text>L-threonyl-[protein] + ATP = O-phospho-L-threonyl-[protein] + ADP + H(+)</text>
        <dbReference type="Rhea" id="RHEA:46608"/>
        <dbReference type="Rhea" id="RHEA-COMP:11060"/>
        <dbReference type="Rhea" id="RHEA-COMP:11605"/>
        <dbReference type="ChEBI" id="CHEBI:15378"/>
        <dbReference type="ChEBI" id="CHEBI:30013"/>
        <dbReference type="ChEBI" id="CHEBI:30616"/>
        <dbReference type="ChEBI" id="CHEBI:61977"/>
        <dbReference type="ChEBI" id="CHEBI:456216"/>
        <dbReference type="EC" id="2.7.11.1"/>
    </reaction>
</comment>
<comment type="catalytic activity">
    <reaction evidence="19">
        <text>L-seryl-[protein] + ATP = O-phospho-L-seryl-[protein] + ADP + H(+)</text>
        <dbReference type="Rhea" id="RHEA:17989"/>
        <dbReference type="Rhea" id="RHEA-COMP:9863"/>
        <dbReference type="Rhea" id="RHEA-COMP:11604"/>
        <dbReference type="ChEBI" id="CHEBI:15378"/>
        <dbReference type="ChEBI" id="CHEBI:29999"/>
        <dbReference type="ChEBI" id="CHEBI:30616"/>
        <dbReference type="ChEBI" id="CHEBI:83421"/>
        <dbReference type="ChEBI" id="CHEBI:456216"/>
        <dbReference type="EC" id="2.7.11.1"/>
    </reaction>
</comment>
<dbReference type="Pfam" id="PF13855">
    <property type="entry name" value="LRR_8"/>
    <property type="match status" value="1"/>
</dbReference>
<proteinExistence type="predicted"/>
<comment type="caution">
    <text evidence="22">The sequence shown here is derived from an EMBL/GenBank/DDBJ whole genome shotgun (WGS) entry which is preliminary data.</text>
</comment>
<dbReference type="InterPro" id="IPR050647">
    <property type="entry name" value="Plant_LRR-RLKs"/>
</dbReference>
<keyword evidence="7" id="KW-0808">Transferase</keyword>
<evidence type="ECO:0000256" key="12">
    <source>
        <dbReference type="ARBA" id="ARBA00022777"/>
    </source>
</evidence>
<dbReference type="InterPro" id="IPR011009">
    <property type="entry name" value="Kinase-like_dom_sf"/>
</dbReference>
<keyword evidence="23" id="KW-1185">Reference proteome</keyword>
<evidence type="ECO:0000256" key="18">
    <source>
        <dbReference type="ARBA" id="ARBA00047899"/>
    </source>
</evidence>
<keyword evidence="14 20" id="KW-1133">Transmembrane helix</keyword>
<dbReference type="EC" id="2.7.11.1" evidence="2"/>
<reference evidence="22" key="1">
    <citation type="submission" date="2022-04" db="EMBL/GenBank/DDBJ databases">
        <title>Carnegiea gigantea Genome sequencing and assembly v2.</title>
        <authorList>
            <person name="Copetti D."/>
            <person name="Sanderson M.J."/>
            <person name="Burquez A."/>
            <person name="Wojciechowski M.F."/>
        </authorList>
    </citation>
    <scope>NUCLEOTIDE SEQUENCE</scope>
    <source>
        <strain evidence="22">SGP5-SGP5p</strain>
        <tissue evidence="22">Aerial part</tissue>
    </source>
</reference>
<dbReference type="Proteomes" id="UP001153076">
    <property type="component" value="Unassembled WGS sequence"/>
</dbReference>
<dbReference type="FunFam" id="3.80.10.10:FF:000095">
    <property type="entry name" value="LRR receptor-like serine/threonine-protein kinase GSO1"/>
    <property type="match status" value="2"/>
</dbReference>
<dbReference type="PROSITE" id="PS51450">
    <property type="entry name" value="LRR"/>
    <property type="match status" value="1"/>
</dbReference>
<organism evidence="22 23">
    <name type="scientific">Carnegiea gigantea</name>
    <dbReference type="NCBI Taxonomy" id="171969"/>
    <lineage>
        <taxon>Eukaryota</taxon>
        <taxon>Viridiplantae</taxon>
        <taxon>Streptophyta</taxon>
        <taxon>Embryophyta</taxon>
        <taxon>Tracheophyta</taxon>
        <taxon>Spermatophyta</taxon>
        <taxon>Magnoliopsida</taxon>
        <taxon>eudicotyledons</taxon>
        <taxon>Gunneridae</taxon>
        <taxon>Pentapetalae</taxon>
        <taxon>Caryophyllales</taxon>
        <taxon>Cactineae</taxon>
        <taxon>Cactaceae</taxon>
        <taxon>Cactoideae</taxon>
        <taxon>Echinocereeae</taxon>
        <taxon>Carnegiea</taxon>
    </lineage>
</organism>
<dbReference type="Gene3D" id="1.10.510.10">
    <property type="entry name" value="Transferase(Phosphotransferase) domain 1"/>
    <property type="match status" value="1"/>
</dbReference>
<dbReference type="InterPro" id="IPR008271">
    <property type="entry name" value="Ser/Thr_kinase_AS"/>
</dbReference>
<evidence type="ECO:0000256" key="19">
    <source>
        <dbReference type="ARBA" id="ARBA00048679"/>
    </source>
</evidence>
<evidence type="ECO:0000256" key="3">
    <source>
        <dbReference type="ARBA" id="ARBA00022475"/>
    </source>
</evidence>
<evidence type="ECO:0000256" key="6">
    <source>
        <dbReference type="ARBA" id="ARBA00022614"/>
    </source>
</evidence>
<keyword evidence="17" id="KW-0325">Glycoprotein</keyword>
<keyword evidence="3" id="KW-1003">Cell membrane</keyword>
<keyword evidence="8 20" id="KW-0812">Transmembrane</keyword>
<evidence type="ECO:0000256" key="9">
    <source>
        <dbReference type="ARBA" id="ARBA00022729"/>
    </source>
</evidence>
<dbReference type="FunFam" id="1.10.510.10:FF:000358">
    <property type="entry name" value="Putative leucine-rich repeat receptor-like serine/threonine-protein kinase"/>
    <property type="match status" value="1"/>
</dbReference>
<dbReference type="PANTHER" id="PTHR48056">
    <property type="entry name" value="LRR RECEPTOR-LIKE SERINE/THREONINE-PROTEIN KINASE-RELATED"/>
    <property type="match status" value="1"/>
</dbReference>
<evidence type="ECO:0000256" key="7">
    <source>
        <dbReference type="ARBA" id="ARBA00022679"/>
    </source>
</evidence>
<evidence type="ECO:0000256" key="2">
    <source>
        <dbReference type="ARBA" id="ARBA00012513"/>
    </source>
</evidence>
<evidence type="ECO:0000313" key="23">
    <source>
        <dbReference type="Proteomes" id="UP001153076"/>
    </source>
</evidence>
<dbReference type="SUPFAM" id="SSF56112">
    <property type="entry name" value="Protein kinase-like (PK-like)"/>
    <property type="match status" value="1"/>
</dbReference>
<evidence type="ECO:0000256" key="8">
    <source>
        <dbReference type="ARBA" id="ARBA00022692"/>
    </source>
</evidence>
<evidence type="ECO:0000259" key="21">
    <source>
        <dbReference type="PROSITE" id="PS50011"/>
    </source>
</evidence>
<keyword evidence="10" id="KW-0677">Repeat</keyword>
<dbReference type="SMART" id="SM00369">
    <property type="entry name" value="LRR_TYP"/>
    <property type="match status" value="8"/>
</dbReference>
<keyword evidence="13" id="KW-0067">ATP-binding</keyword>
<dbReference type="EMBL" id="JAKOGI010000078">
    <property type="protein sequence ID" value="KAJ8445345.1"/>
    <property type="molecule type" value="Genomic_DNA"/>
</dbReference>
<dbReference type="Pfam" id="PF23598">
    <property type="entry name" value="LRR_14"/>
    <property type="match status" value="1"/>
</dbReference>
<comment type="subcellular location">
    <subcellularLocation>
        <location evidence="1">Cell membrane</location>
        <topology evidence="1">Single-pass membrane protein</topology>
    </subcellularLocation>
</comment>
<evidence type="ECO:0000256" key="13">
    <source>
        <dbReference type="ARBA" id="ARBA00022840"/>
    </source>
</evidence>
<dbReference type="AlphaFoldDB" id="A0A9Q1KLW1"/>
<keyword evidence="9" id="KW-0732">Signal</keyword>
<dbReference type="PROSITE" id="PS00108">
    <property type="entry name" value="PROTEIN_KINASE_ST"/>
    <property type="match status" value="1"/>
</dbReference>
<dbReference type="OrthoDB" id="676979at2759"/>
<sequence length="839" mass="92668">MSLVTLVGMIPPEVGHLSFLNFLNISDNKFHGSLPFELGNLRRLKVMDIRVNNITGEIPSSLGMLQELHHLDLGTNNLTGNIPSSLFNVSSLWIISLEINSLTGRLPSDVCDNLPQIKTLSFSYNQLSGPITSNLSSCRKLQILWLSYNAFIGQIPEGSGMLPVIQELYLGKNYLTGIIPTSISNLISLEIIALERAALSGTIHICIELPNTQFTEIGKLPRDVSSLSLLTPFNAGANNLDGNIWDSFCNLSRLEHLILYETYLHGSIPRCLGYLQNLKSLSLINNSLMGLYLELNNLFGELPDNIGDLLPNIQRLFLNNNKLTGSILTFVSNATKLSRISLAFNQLTGTLWLGLNPLKLELPNSVGKFSASFEELAMYSSEIQGSIPDAIGNVMNLRYLNLEDNDINSLIPDALVRLPKIQELYLDGKKLQGLIPIGLCQAGNIDNLDLSANRLTGFIPSCLGNMTSLRDIRLHNNQLLSSVSMELCEGLSSSLFSQLRSLQSLDLSRNELSGGIPKDLEGLSYLEYFNVYFNKLKGEIPSGGQFVKFSAASFMGNPGLCGPPRLQVPPCRKFSDEKQKQSLILKIILPVFASGLLLLILTFFMMRQHKKKSDIPVQDDSHMITSTRRISYFELLAATNQFGETIEYLHHGYSTPVVHRDLKPSNVLLDDDTVAHVSDFGLARLLDQGQSTILSNNLAIIGYMAPEYGSGGLVSTKADVYSYGILLMETFSGKKPTDSMFEADMSLKHWIHDECCGGGSLINVIDPKLLNEDGGDLFTFKEQCFSWATELALSCTEEVPHNRNNMIEVAARLKNIRKQFVASIKVVGYGLEYGTIPNV</sequence>
<dbReference type="GO" id="GO:0004674">
    <property type="term" value="F:protein serine/threonine kinase activity"/>
    <property type="evidence" value="ECO:0007669"/>
    <property type="project" value="UniProtKB-KW"/>
</dbReference>
<dbReference type="PROSITE" id="PS50011">
    <property type="entry name" value="PROTEIN_KINASE_DOM"/>
    <property type="match status" value="1"/>
</dbReference>
<evidence type="ECO:0000256" key="10">
    <source>
        <dbReference type="ARBA" id="ARBA00022737"/>
    </source>
</evidence>
<dbReference type="SUPFAM" id="SSF52058">
    <property type="entry name" value="L domain-like"/>
    <property type="match status" value="1"/>
</dbReference>
<feature type="domain" description="Protein kinase" evidence="21">
    <location>
        <begin position="485"/>
        <end position="821"/>
    </location>
</feature>
<dbReference type="InterPro" id="IPR001611">
    <property type="entry name" value="Leu-rich_rpt"/>
</dbReference>
<keyword evidence="11" id="KW-0547">Nucleotide-binding</keyword>